<reference evidence="8" key="1">
    <citation type="journal article" date="2012" name="Stand. Genomic Sci.">
        <title>Permanent draft genome sequence of the gliding predator Saprospira grandis strain Sa g1 (= HR1).</title>
        <authorList>
            <person name="Mavromatis K."/>
            <person name="Chertkov O."/>
            <person name="Lapidus A."/>
            <person name="Nolan M."/>
            <person name="Lucas S."/>
            <person name="Tice H."/>
            <person name="Del Rio T.G."/>
            <person name="Cheng J.F."/>
            <person name="Han C."/>
            <person name="Tapia R."/>
            <person name="Bruce D."/>
            <person name="Goodwin L.A."/>
            <person name="Pitluck S."/>
            <person name="Huntemann M."/>
            <person name="Liolios K."/>
            <person name="Pagani I."/>
            <person name="Ivanova N."/>
            <person name="Mikhailova N."/>
            <person name="Pati A."/>
            <person name="Chen A."/>
            <person name="Palaniappan K."/>
            <person name="Land M."/>
            <person name="Brambilla E.M."/>
            <person name="Rohde M."/>
            <person name="Spring S."/>
            <person name="Goker M."/>
            <person name="Detter J.C."/>
            <person name="Bristow J."/>
            <person name="Eisen J.A."/>
            <person name="Markowitz V."/>
            <person name="Hugenholtz P."/>
            <person name="Kyrpides N.C."/>
            <person name="Klenk H.P."/>
            <person name="Woyke T."/>
        </authorList>
    </citation>
    <scope>NUCLEOTIDE SEQUENCE [LARGE SCALE GENOMIC DNA]</scope>
    <source>
        <strain evidence="8">DSM 2844</strain>
    </source>
</reference>
<proteinExistence type="inferred from homology"/>
<dbReference type="InterPro" id="IPR013324">
    <property type="entry name" value="RNA_pol_sigma_r3/r4-like"/>
</dbReference>
<dbReference type="PANTHER" id="PTHR43133:SF46">
    <property type="entry name" value="RNA POLYMERASE SIGMA-70 FACTOR ECF SUBFAMILY"/>
    <property type="match status" value="1"/>
</dbReference>
<dbReference type="SUPFAM" id="SSF88946">
    <property type="entry name" value="Sigma2 domain of RNA polymerase sigma factors"/>
    <property type="match status" value="1"/>
</dbReference>
<feature type="domain" description="RNA polymerase sigma factor 70 region 4 type 2" evidence="6">
    <location>
        <begin position="130"/>
        <end position="181"/>
    </location>
</feature>
<gene>
    <name evidence="7" type="ORF">SapgrDRAFT_2611</name>
</gene>
<evidence type="ECO:0000259" key="5">
    <source>
        <dbReference type="Pfam" id="PF04542"/>
    </source>
</evidence>
<organism evidence="7 8">
    <name type="scientific">Saprospira grandis DSM 2844</name>
    <dbReference type="NCBI Taxonomy" id="694433"/>
    <lineage>
        <taxon>Bacteria</taxon>
        <taxon>Pseudomonadati</taxon>
        <taxon>Bacteroidota</taxon>
        <taxon>Saprospiria</taxon>
        <taxon>Saprospirales</taxon>
        <taxon>Saprospiraceae</taxon>
        <taxon>Saprospira</taxon>
    </lineage>
</organism>
<evidence type="ECO:0000256" key="3">
    <source>
        <dbReference type="ARBA" id="ARBA00023082"/>
    </source>
</evidence>
<evidence type="ECO:0000259" key="6">
    <source>
        <dbReference type="Pfam" id="PF08281"/>
    </source>
</evidence>
<evidence type="ECO:0000256" key="1">
    <source>
        <dbReference type="ARBA" id="ARBA00010641"/>
    </source>
</evidence>
<evidence type="ECO:0000313" key="7">
    <source>
        <dbReference type="EMBL" id="EJF54267.1"/>
    </source>
</evidence>
<dbReference type="OrthoDB" id="941544at2"/>
<evidence type="ECO:0000256" key="4">
    <source>
        <dbReference type="ARBA" id="ARBA00023163"/>
    </source>
</evidence>
<dbReference type="GO" id="GO:0016987">
    <property type="term" value="F:sigma factor activity"/>
    <property type="evidence" value="ECO:0007669"/>
    <property type="project" value="UniProtKB-KW"/>
</dbReference>
<dbReference type="CDD" id="cd06171">
    <property type="entry name" value="Sigma70_r4"/>
    <property type="match status" value="1"/>
</dbReference>
<dbReference type="Pfam" id="PF04542">
    <property type="entry name" value="Sigma70_r2"/>
    <property type="match status" value="1"/>
</dbReference>
<dbReference type="AlphaFoldDB" id="J0P9I9"/>
<keyword evidence="4" id="KW-0804">Transcription</keyword>
<dbReference type="EMBL" id="JH719942">
    <property type="protein sequence ID" value="EJF54267.1"/>
    <property type="molecule type" value="Genomic_DNA"/>
</dbReference>
<dbReference type="RefSeq" id="WP_002660002.1">
    <property type="nucleotide sequence ID" value="NZ_JH719942.1"/>
</dbReference>
<comment type="similarity">
    <text evidence="1">Belongs to the sigma-70 factor family. ECF subfamily.</text>
</comment>
<dbReference type="InterPro" id="IPR013249">
    <property type="entry name" value="RNA_pol_sigma70_r4_t2"/>
</dbReference>
<accession>J0P9I9</accession>
<dbReference type="InterPro" id="IPR013325">
    <property type="entry name" value="RNA_pol_sigma_r2"/>
</dbReference>
<dbReference type="Gene3D" id="1.10.1740.10">
    <property type="match status" value="1"/>
</dbReference>
<dbReference type="GO" id="GO:0003677">
    <property type="term" value="F:DNA binding"/>
    <property type="evidence" value="ECO:0007669"/>
    <property type="project" value="InterPro"/>
</dbReference>
<evidence type="ECO:0000256" key="2">
    <source>
        <dbReference type="ARBA" id="ARBA00023015"/>
    </source>
</evidence>
<dbReference type="HOGENOM" id="CLU_047691_3_2_10"/>
<protein>
    <submittedName>
        <fullName evidence="7">RNA polymerase sigma factor, sigma-70 family</fullName>
    </submittedName>
</protein>
<dbReference type="NCBIfam" id="TIGR02937">
    <property type="entry name" value="sigma70-ECF"/>
    <property type="match status" value="1"/>
</dbReference>
<keyword evidence="2" id="KW-0805">Transcription regulation</keyword>
<dbReference type="InterPro" id="IPR007627">
    <property type="entry name" value="RNA_pol_sigma70_r2"/>
</dbReference>
<name>J0P9I9_9BACT</name>
<dbReference type="GO" id="GO:0006352">
    <property type="term" value="P:DNA-templated transcription initiation"/>
    <property type="evidence" value="ECO:0007669"/>
    <property type="project" value="InterPro"/>
</dbReference>
<dbReference type="Proteomes" id="UP000005113">
    <property type="component" value="Unassembled WGS sequence"/>
</dbReference>
<dbReference type="Pfam" id="PF08281">
    <property type="entry name" value="Sigma70_r4_2"/>
    <property type="match status" value="1"/>
</dbReference>
<dbReference type="InterPro" id="IPR014284">
    <property type="entry name" value="RNA_pol_sigma-70_dom"/>
</dbReference>
<keyword evidence="3" id="KW-0731">Sigma factor</keyword>
<dbReference type="SUPFAM" id="SSF88659">
    <property type="entry name" value="Sigma3 and sigma4 domains of RNA polymerase sigma factors"/>
    <property type="match status" value="1"/>
</dbReference>
<evidence type="ECO:0000313" key="8">
    <source>
        <dbReference type="Proteomes" id="UP000005113"/>
    </source>
</evidence>
<dbReference type="InterPro" id="IPR039425">
    <property type="entry name" value="RNA_pol_sigma-70-like"/>
</dbReference>
<dbReference type="PANTHER" id="PTHR43133">
    <property type="entry name" value="RNA POLYMERASE ECF-TYPE SIGMA FACTO"/>
    <property type="match status" value="1"/>
</dbReference>
<sequence>MPAARSYSVHQSTKTVTEEELIEGCRAGNHLAQERVYQRYSAKMFGLSRRYVKTTENAEEVLVQAFCKVFRKIDKYSGKGSFEGWIRRIVVNEALMFLRKKYRFSEHVEITEVPAKAVQISVEDELSAKEILALLEQLPTGYRTVFNLYVVEGYKHREIAEMLGISINTSKSQLILAKKKMRTLVEAARQIRGMK</sequence>
<feature type="domain" description="RNA polymerase sigma-70 region 2" evidence="5">
    <location>
        <begin position="37"/>
        <end position="103"/>
    </location>
</feature>
<dbReference type="Gene3D" id="1.10.10.10">
    <property type="entry name" value="Winged helix-like DNA-binding domain superfamily/Winged helix DNA-binding domain"/>
    <property type="match status" value="1"/>
</dbReference>
<dbReference type="InterPro" id="IPR036388">
    <property type="entry name" value="WH-like_DNA-bd_sf"/>
</dbReference>